<dbReference type="AlphaFoldDB" id="A0A7W7Q4S2"/>
<organism evidence="2 3">
    <name type="scientific">Actinophytocola algeriensis</name>
    <dbReference type="NCBI Taxonomy" id="1768010"/>
    <lineage>
        <taxon>Bacteria</taxon>
        <taxon>Bacillati</taxon>
        <taxon>Actinomycetota</taxon>
        <taxon>Actinomycetes</taxon>
        <taxon>Pseudonocardiales</taxon>
        <taxon>Pseudonocardiaceae</taxon>
    </lineage>
</organism>
<feature type="region of interest" description="Disordered" evidence="1">
    <location>
        <begin position="1"/>
        <end position="67"/>
    </location>
</feature>
<feature type="compositionally biased region" description="Low complexity" evidence="1">
    <location>
        <begin position="25"/>
        <end position="37"/>
    </location>
</feature>
<keyword evidence="3" id="KW-1185">Reference proteome</keyword>
<protein>
    <submittedName>
        <fullName evidence="2">Uncharacterized protein YjbJ (UPF0337 family)</fullName>
    </submittedName>
</protein>
<dbReference type="Proteomes" id="UP000520767">
    <property type="component" value="Unassembled WGS sequence"/>
</dbReference>
<proteinExistence type="predicted"/>
<comment type="caution">
    <text evidence="2">The sequence shown here is derived from an EMBL/GenBank/DDBJ whole genome shotgun (WGS) entry which is preliminary data.</text>
</comment>
<evidence type="ECO:0000313" key="3">
    <source>
        <dbReference type="Proteomes" id="UP000520767"/>
    </source>
</evidence>
<evidence type="ECO:0000313" key="2">
    <source>
        <dbReference type="EMBL" id="MBB4906969.1"/>
    </source>
</evidence>
<evidence type="ECO:0000256" key="1">
    <source>
        <dbReference type="SAM" id="MobiDB-lite"/>
    </source>
</evidence>
<accession>A0A7W7Q4S2</accession>
<feature type="compositionally biased region" description="Basic and acidic residues" evidence="1">
    <location>
        <begin position="46"/>
        <end position="67"/>
    </location>
</feature>
<gene>
    <name evidence="2" type="ORF">FHR82_003189</name>
</gene>
<name>A0A7W7Q4S2_9PSEU</name>
<dbReference type="EMBL" id="JACHJQ010000003">
    <property type="protein sequence ID" value="MBB4906969.1"/>
    <property type="molecule type" value="Genomic_DNA"/>
</dbReference>
<reference evidence="2 3" key="1">
    <citation type="submission" date="2020-08" db="EMBL/GenBank/DDBJ databases">
        <title>Genomic Encyclopedia of Type Strains, Phase III (KMG-III): the genomes of soil and plant-associated and newly described type strains.</title>
        <authorList>
            <person name="Whitman W."/>
        </authorList>
    </citation>
    <scope>NUCLEOTIDE SEQUENCE [LARGE SCALE GENOMIC DNA]</scope>
    <source>
        <strain evidence="2 3">CECT 8960</strain>
    </source>
</reference>
<sequence>MSGFDEAKDKAQDFMGQAKEKFGQQDDQNQGEQNQGDQQDEGLSGRGDDLRGKASDAMDNARERFGN</sequence>
<dbReference type="RefSeq" id="WP_184811106.1">
    <property type="nucleotide sequence ID" value="NZ_JACHJQ010000003.1"/>
</dbReference>
<feature type="compositionally biased region" description="Basic and acidic residues" evidence="1">
    <location>
        <begin position="1"/>
        <end position="24"/>
    </location>
</feature>